<dbReference type="Proteomes" id="UP000694558">
    <property type="component" value="Chromosome 17"/>
</dbReference>
<proteinExistence type="predicted"/>
<accession>A0A8D3DAE5</accession>
<dbReference type="Ensembl" id="ENSSMAT00000071297.1">
    <property type="protein sequence ID" value="ENSSMAP00000056504.1"/>
    <property type="gene ID" value="ENSSMAG00000029845.1"/>
</dbReference>
<dbReference type="GeneTree" id="ENSGT00940000177851"/>
<dbReference type="AlphaFoldDB" id="A0A8D3DAE5"/>
<organism evidence="1 2">
    <name type="scientific">Scophthalmus maximus</name>
    <name type="common">Turbot</name>
    <name type="synonym">Psetta maxima</name>
    <dbReference type="NCBI Taxonomy" id="52904"/>
    <lineage>
        <taxon>Eukaryota</taxon>
        <taxon>Metazoa</taxon>
        <taxon>Chordata</taxon>
        <taxon>Craniata</taxon>
        <taxon>Vertebrata</taxon>
        <taxon>Euteleostomi</taxon>
        <taxon>Actinopterygii</taxon>
        <taxon>Neopterygii</taxon>
        <taxon>Teleostei</taxon>
        <taxon>Neoteleostei</taxon>
        <taxon>Acanthomorphata</taxon>
        <taxon>Carangaria</taxon>
        <taxon>Pleuronectiformes</taxon>
        <taxon>Pleuronectoidei</taxon>
        <taxon>Scophthalmidae</taxon>
        <taxon>Scophthalmus</taxon>
    </lineage>
</organism>
<sequence>VFPVQPVGFISGDEELRAIRTSPYTPSMQVTKLTWSGVFEDKVFVVKLLAVDGLAASAVVVGEVASLAHELRDDAVEAAALEAKAFLVCSPCRLVANLDVHVDLRVNSALFSWGLVLQKQIILHLLS</sequence>
<reference evidence="1" key="2">
    <citation type="submission" date="2025-08" db="UniProtKB">
        <authorList>
            <consortium name="Ensembl"/>
        </authorList>
    </citation>
    <scope>IDENTIFICATION</scope>
</reference>
<reference evidence="1" key="1">
    <citation type="submission" date="2023-05" db="EMBL/GenBank/DDBJ databases">
        <title>High-quality long-read genome of Scophthalmus maximus.</title>
        <authorList>
            <person name="Lien S."/>
            <person name="Martinez P."/>
        </authorList>
    </citation>
    <scope>NUCLEOTIDE SEQUENCE [LARGE SCALE GENOMIC DNA]</scope>
</reference>
<protein>
    <submittedName>
        <fullName evidence="1">Uncharacterized protein</fullName>
    </submittedName>
</protein>
<evidence type="ECO:0000313" key="1">
    <source>
        <dbReference type="Ensembl" id="ENSSMAP00000056504.1"/>
    </source>
</evidence>
<evidence type="ECO:0000313" key="2">
    <source>
        <dbReference type="Proteomes" id="UP000694558"/>
    </source>
</evidence>
<name>A0A8D3DAE5_SCOMX</name>